<evidence type="ECO:0000313" key="3">
    <source>
        <dbReference type="Proteomes" id="UP000321058"/>
    </source>
</evidence>
<reference evidence="2 3" key="1">
    <citation type="submission" date="2019-07" db="EMBL/GenBank/DDBJ databases">
        <title>Whole genome shotgun sequence of Reyranella soli NBRC 108950.</title>
        <authorList>
            <person name="Hosoyama A."/>
            <person name="Uohara A."/>
            <person name="Ohji S."/>
            <person name="Ichikawa N."/>
        </authorList>
    </citation>
    <scope>NUCLEOTIDE SEQUENCE [LARGE SCALE GENOMIC DNA]</scope>
    <source>
        <strain evidence="2 3">NBRC 108950</strain>
    </source>
</reference>
<protein>
    <recommendedName>
        <fullName evidence="1">Carrier domain-containing protein</fullName>
    </recommendedName>
</protein>
<dbReference type="EMBL" id="BKAJ01000004">
    <property type="protein sequence ID" value="GEP53097.1"/>
    <property type="molecule type" value="Genomic_DNA"/>
</dbReference>
<evidence type="ECO:0000259" key="1">
    <source>
        <dbReference type="PROSITE" id="PS50075"/>
    </source>
</evidence>
<accession>A0A512N292</accession>
<dbReference type="RefSeq" id="WP_170302779.1">
    <property type="nucleotide sequence ID" value="NZ_BKAJ01000004.1"/>
</dbReference>
<dbReference type="InterPro" id="IPR009081">
    <property type="entry name" value="PP-bd_ACP"/>
</dbReference>
<dbReference type="PROSITE" id="PS50075">
    <property type="entry name" value="CARRIER"/>
    <property type="match status" value="1"/>
</dbReference>
<dbReference type="Proteomes" id="UP000321058">
    <property type="component" value="Unassembled WGS sequence"/>
</dbReference>
<dbReference type="InterPro" id="IPR036736">
    <property type="entry name" value="ACP-like_sf"/>
</dbReference>
<dbReference type="Gene3D" id="1.10.1200.10">
    <property type="entry name" value="ACP-like"/>
    <property type="match status" value="1"/>
</dbReference>
<name>A0A512N292_9HYPH</name>
<comment type="caution">
    <text evidence="2">The sequence shown here is derived from an EMBL/GenBank/DDBJ whole genome shotgun (WGS) entry which is preliminary data.</text>
</comment>
<organism evidence="2 3">
    <name type="scientific">Reyranella soli</name>
    <dbReference type="NCBI Taxonomy" id="1230389"/>
    <lineage>
        <taxon>Bacteria</taxon>
        <taxon>Pseudomonadati</taxon>
        <taxon>Pseudomonadota</taxon>
        <taxon>Alphaproteobacteria</taxon>
        <taxon>Hyphomicrobiales</taxon>
        <taxon>Reyranellaceae</taxon>
        <taxon>Reyranella</taxon>
    </lineage>
</organism>
<sequence length="82" mass="9195">MAQVRDVLVEIITDVCRPDPSRDLSNHARPLFECGLDSMDFASLLMEIEDRFKVSISEDDLERVGSIDSITALVEERLGASR</sequence>
<proteinExistence type="predicted"/>
<gene>
    <name evidence="2" type="ORF">RSO01_02630</name>
</gene>
<keyword evidence="3" id="KW-1185">Reference proteome</keyword>
<dbReference type="SUPFAM" id="SSF47336">
    <property type="entry name" value="ACP-like"/>
    <property type="match status" value="1"/>
</dbReference>
<feature type="domain" description="Carrier" evidence="1">
    <location>
        <begin position="2"/>
        <end position="78"/>
    </location>
</feature>
<evidence type="ECO:0000313" key="2">
    <source>
        <dbReference type="EMBL" id="GEP53097.1"/>
    </source>
</evidence>
<dbReference type="Pfam" id="PF00550">
    <property type="entry name" value="PP-binding"/>
    <property type="match status" value="1"/>
</dbReference>
<dbReference type="AlphaFoldDB" id="A0A512N292"/>